<dbReference type="PANTHER" id="PTHR30314:SF3">
    <property type="entry name" value="MITOCHONDRIAL DIVISION PROTEIN FSZA"/>
    <property type="match status" value="1"/>
</dbReference>
<dbReference type="PANTHER" id="PTHR30314">
    <property type="entry name" value="CELL DIVISION PROTEIN FTSZ-RELATED"/>
    <property type="match status" value="1"/>
</dbReference>
<feature type="binding site" evidence="8">
    <location>
        <position position="140"/>
    </location>
    <ligand>
        <name>GTP</name>
        <dbReference type="ChEBI" id="CHEBI:37565"/>
    </ligand>
</feature>
<dbReference type="GO" id="GO:0003924">
    <property type="term" value="F:GTPase activity"/>
    <property type="evidence" value="ECO:0007669"/>
    <property type="project" value="UniProtKB-UniRule"/>
</dbReference>
<comment type="similarity">
    <text evidence="1 8 10">Belongs to the FtsZ family.</text>
</comment>
<dbReference type="InterPro" id="IPR003008">
    <property type="entry name" value="Tubulin_FtsZ_GTPase"/>
</dbReference>
<dbReference type="HAMAP" id="MF_00909">
    <property type="entry name" value="FtsZ"/>
    <property type="match status" value="1"/>
</dbReference>
<evidence type="ECO:0000256" key="6">
    <source>
        <dbReference type="ARBA" id="ARBA00023210"/>
    </source>
</evidence>
<evidence type="ECO:0000256" key="3">
    <source>
        <dbReference type="ARBA" id="ARBA00022618"/>
    </source>
</evidence>
<dbReference type="FunFam" id="3.40.50.1440:FF:000023">
    <property type="entry name" value="Cell division protein FtsZ"/>
    <property type="match status" value="1"/>
</dbReference>
<keyword evidence="3 8" id="KW-0132">Cell division</keyword>
<keyword evidence="4 8" id="KW-0547">Nucleotide-binding</keyword>
<evidence type="ECO:0000256" key="1">
    <source>
        <dbReference type="ARBA" id="ARBA00009690"/>
    </source>
</evidence>
<dbReference type="NCBIfam" id="TIGR00065">
    <property type="entry name" value="ftsZ"/>
    <property type="match status" value="1"/>
</dbReference>
<accession>A0A940DH86</accession>
<dbReference type="Proteomes" id="UP000727857">
    <property type="component" value="Unassembled WGS sequence"/>
</dbReference>
<feature type="domain" description="Tubulin/FtsZ GTPase" evidence="12">
    <location>
        <begin position="9"/>
        <end position="202"/>
    </location>
</feature>
<evidence type="ECO:0000256" key="8">
    <source>
        <dbReference type="HAMAP-Rule" id="MF_00909"/>
    </source>
</evidence>
<comment type="caution">
    <text evidence="14">The sequence shown here is derived from an EMBL/GenBank/DDBJ whole genome shotgun (WGS) entry which is preliminary data.</text>
</comment>
<dbReference type="Gene3D" id="3.40.50.1440">
    <property type="entry name" value="Tubulin/FtsZ, GTPase domain"/>
    <property type="match status" value="1"/>
</dbReference>
<dbReference type="SUPFAM" id="SSF52490">
    <property type="entry name" value="Tubulin nucleotide-binding domain-like"/>
    <property type="match status" value="1"/>
</dbReference>
<comment type="caution">
    <text evidence="8">Lacks conserved residue(s) required for the propagation of feature annotation.</text>
</comment>
<dbReference type="SMART" id="SM00864">
    <property type="entry name" value="Tubulin"/>
    <property type="match status" value="1"/>
</dbReference>
<evidence type="ECO:0000313" key="15">
    <source>
        <dbReference type="Proteomes" id="UP000727857"/>
    </source>
</evidence>
<feature type="binding site" evidence="8">
    <location>
        <begin position="104"/>
        <end position="106"/>
    </location>
    <ligand>
        <name>GTP</name>
        <dbReference type="ChEBI" id="CHEBI:37565"/>
    </ligand>
</feature>
<evidence type="ECO:0000256" key="11">
    <source>
        <dbReference type="SAM" id="MobiDB-lite"/>
    </source>
</evidence>
<evidence type="ECO:0000259" key="12">
    <source>
        <dbReference type="SMART" id="SM00864"/>
    </source>
</evidence>
<dbReference type="SUPFAM" id="SSF55307">
    <property type="entry name" value="Tubulin C-terminal domain-like"/>
    <property type="match status" value="1"/>
</dbReference>
<dbReference type="GO" id="GO:0005525">
    <property type="term" value="F:GTP binding"/>
    <property type="evidence" value="ECO:0007669"/>
    <property type="project" value="UniProtKB-UniRule"/>
</dbReference>
<dbReference type="Pfam" id="PF00091">
    <property type="entry name" value="Tubulin"/>
    <property type="match status" value="1"/>
</dbReference>
<dbReference type="Gene3D" id="3.30.1330.20">
    <property type="entry name" value="Tubulin/FtsZ, C-terminal domain"/>
    <property type="match status" value="1"/>
</dbReference>
<organism evidence="14 15">
    <name type="scientific">Candidatus Stercoripulliclostridium pullicola</name>
    <dbReference type="NCBI Taxonomy" id="2840953"/>
    <lineage>
        <taxon>Bacteria</taxon>
        <taxon>Bacillati</taxon>
        <taxon>Bacillota</taxon>
        <taxon>Clostridia</taxon>
        <taxon>Eubacteriales</taxon>
        <taxon>Candidatus Stercoripulliclostridium</taxon>
    </lineage>
</organism>
<dbReference type="InterPro" id="IPR037103">
    <property type="entry name" value="Tubulin/FtsZ-like_C"/>
</dbReference>
<feature type="domain" description="Tubulin/FtsZ 2-layer sandwich" evidence="13">
    <location>
        <begin position="204"/>
        <end position="321"/>
    </location>
</feature>
<sequence>MANSYGVANIKVIGVGGGGNNAVNRMILAGITSCTFIAANTDMQALNMSKAPIKIQLGANLTKGLGAGADPEIGARAAEESKEEIRQHLEDTDLLFITAGMGGGTGTGAAPVIAQMAKEMNILTIAVVTKPFEQFEGKPRMDRANEGIEKLKQVVDTLLVIPNEKIQLFVPKGTTLVQAFKVADDVLRQGIQGITEIITTPSLINLDFADIKTIMKNKGNAHIGIGKGKGENRTLDAVRQAVQSPLLETNIQGATGIIVYVSGGTGLTMDEVHESVRLIREVVDPAANIIFGMGIDENLDDEVVITVVATGFTTKPEGRAQYNMQRPMFTNDAQRNERVDRMYGYYSEEEVAADKAPAHATRSVEEAPVAPPPQSGRIDVTRSKAVPPFLQRIKDKK</sequence>
<evidence type="ECO:0000256" key="4">
    <source>
        <dbReference type="ARBA" id="ARBA00022741"/>
    </source>
</evidence>
<dbReference type="InterPro" id="IPR020805">
    <property type="entry name" value="Cell_div_FtsZ_CS"/>
</dbReference>
<gene>
    <name evidence="8 14" type="primary">ftsZ</name>
    <name evidence="14" type="ORF">IAB16_05005</name>
</gene>
<dbReference type="PRINTS" id="PR00423">
    <property type="entry name" value="CELLDVISFTSZ"/>
</dbReference>
<evidence type="ECO:0000256" key="10">
    <source>
        <dbReference type="RuleBase" id="RU000631"/>
    </source>
</evidence>
<dbReference type="GO" id="GO:0032153">
    <property type="term" value="C:cell division site"/>
    <property type="evidence" value="ECO:0007669"/>
    <property type="project" value="UniProtKB-UniRule"/>
</dbReference>
<keyword evidence="5 8" id="KW-0342">GTP-binding</keyword>
<feature type="compositionally biased region" description="Basic and acidic residues" evidence="11">
    <location>
        <begin position="354"/>
        <end position="365"/>
    </location>
</feature>
<dbReference type="SMART" id="SM00865">
    <property type="entry name" value="Tubulin_C"/>
    <property type="match status" value="1"/>
</dbReference>
<dbReference type="InterPro" id="IPR008280">
    <property type="entry name" value="Tub_FtsZ_C"/>
</dbReference>
<dbReference type="CDD" id="cd02201">
    <property type="entry name" value="FtsZ_type1"/>
    <property type="match status" value="1"/>
</dbReference>
<reference evidence="14" key="1">
    <citation type="submission" date="2020-10" db="EMBL/GenBank/DDBJ databases">
        <authorList>
            <person name="Gilroy R."/>
        </authorList>
    </citation>
    <scope>NUCLEOTIDE SEQUENCE</scope>
    <source>
        <strain evidence="14">517</strain>
    </source>
</reference>
<dbReference type="InterPro" id="IPR036525">
    <property type="entry name" value="Tubulin/FtsZ_GTPase_sf"/>
</dbReference>
<dbReference type="AlphaFoldDB" id="A0A940DH86"/>
<comment type="subcellular location">
    <subcellularLocation>
        <location evidence="8">Cytoplasm</location>
    </subcellularLocation>
    <text evidence="8">Assembles at midcell at the inner surface of the cytoplasmic membrane.</text>
</comment>
<reference evidence="14" key="2">
    <citation type="journal article" date="2021" name="PeerJ">
        <title>Extensive microbial diversity within the chicken gut microbiome revealed by metagenomics and culture.</title>
        <authorList>
            <person name="Gilroy R."/>
            <person name="Ravi A."/>
            <person name="Getino M."/>
            <person name="Pursley I."/>
            <person name="Horton D.L."/>
            <person name="Alikhan N.F."/>
            <person name="Baker D."/>
            <person name="Gharbi K."/>
            <person name="Hall N."/>
            <person name="Watson M."/>
            <person name="Adriaenssens E.M."/>
            <person name="Foster-Nyarko E."/>
            <person name="Jarju S."/>
            <person name="Secka A."/>
            <person name="Antonio M."/>
            <person name="Oren A."/>
            <person name="Chaudhuri R.R."/>
            <person name="La Ragione R."/>
            <person name="Hildebrand F."/>
            <person name="Pallen M.J."/>
        </authorList>
    </citation>
    <scope>NUCLEOTIDE SEQUENCE</scope>
    <source>
        <strain evidence="14">517</strain>
    </source>
</reference>
<protein>
    <recommendedName>
        <fullName evidence="8 9">Cell division protein FtsZ</fullName>
    </recommendedName>
</protein>
<dbReference type="GO" id="GO:0051258">
    <property type="term" value="P:protein polymerization"/>
    <property type="evidence" value="ECO:0007669"/>
    <property type="project" value="UniProtKB-UniRule"/>
</dbReference>
<evidence type="ECO:0000256" key="7">
    <source>
        <dbReference type="ARBA" id="ARBA00023306"/>
    </source>
</evidence>
<comment type="function">
    <text evidence="8 10">Essential cell division protein that forms a contractile ring structure (Z ring) at the future cell division site. The regulation of the ring assembly controls the timing and the location of cell division. One of the functions of the FtsZ ring is to recruit other cell division proteins to the septum to produce a new cell wall between the dividing cells. Binds GTP and shows GTPase activity.</text>
</comment>
<keyword evidence="2 8" id="KW-0963">Cytoplasm</keyword>
<evidence type="ECO:0000313" key="14">
    <source>
        <dbReference type="EMBL" id="MBO8424356.1"/>
    </source>
</evidence>
<dbReference type="EMBL" id="JADINF010000127">
    <property type="protein sequence ID" value="MBO8424356.1"/>
    <property type="molecule type" value="Genomic_DNA"/>
</dbReference>
<dbReference type="GO" id="GO:0005737">
    <property type="term" value="C:cytoplasm"/>
    <property type="evidence" value="ECO:0007669"/>
    <property type="project" value="UniProtKB-SubCell"/>
</dbReference>
<dbReference type="PROSITE" id="PS01134">
    <property type="entry name" value="FTSZ_1"/>
    <property type="match status" value="1"/>
</dbReference>
<keyword evidence="7 8" id="KW-0131">Cell cycle</keyword>
<feature type="binding site" evidence="8">
    <location>
        <begin position="17"/>
        <end position="21"/>
    </location>
    <ligand>
        <name>GTP</name>
        <dbReference type="ChEBI" id="CHEBI:37565"/>
    </ligand>
</feature>
<dbReference type="InterPro" id="IPR045061">
    <property type="entry name" value="FtsZ/CetZ"/>
</dbReference>
<keyword evidence="6 8" id="KW-0717">Septation</keyword>
<proteinExistence type="inferred from homology"/>
<comment type="subunit">
    <text evidence="8">Homodimer. Polymerizes to form a dynamic ring structure in a strictly GTP-dependent manner. Interacts directly with several other division proteins.</text>
</comment>
<evidence type="ECO:0000256" key="2">
    <source>
        <dbReference type="ARBA" id="ARBA00022490"/>
    </source>
</evidence>
<evidence type="ECO:0000256" key="5">
    <source>
        <dbReference type="ARBA" id="ARBA00023134"/>
    </source>
</evidence>
<dbReference type="GO" id="GO:0043093">
    <property type="term" value="P:FtsZ-dependent cytokinesis"/>
    <property type="evidence" value="ECO:0007669"/>
    <property type="project" value="UniProtKB-UniRule"/>
</dbReference>
<dbReference type="Pfam" id="PF12327">
    <property type="entry name" value="FtsZ_C"/>
    <property type="match status" value="1"/>
</dbReference>
<dbReference type="InterPro" id="IPR018316">
    <property type="entry name" value="Tubulin/FtsZ_2-layer-sand-dom"/>
</dbReference>
<evidence type="ECO:0000259" key="13">
    <source>
        <dbReference type="SMART" id="SM00865"/>
    </source>
</evidence>
<dbReference type="GO" id="GO:0000917">
    <property type="term" value="P:division septum assembly"/>
    <property type="evidence" value="ECO:0007669"/>
    <property type="project" value="UniProtKB-KW"/>
</dbReference>
<dbReference type="InterPro" id="IPR024757">
    <property type="entry name" value="FtsZ_C"/>
</dbReference>
<dbReference type="PROSITE" id="PS01135">
    <property type="entry name" value="FTSZ_2"/>
    <property type="match status" value="1"/>
</dbReference>
<feature type="binding site" evidence="8">
    <location>
        <position position="184"/>
    </location>
    <ligand>
        <name>GTP</name>
        <dbReference type="ChEBI" id="CHEBI:37565"/>
    </ligand>
</feature>
<name>A0A940DH86_9FIRM</name>
<dbReference type="InterPro" id="IPR000158">
    <property type="entry name" value="Cell_div_FtsZ"/>
</dbReference>
<feature type="region of interest" description="Disordered" evidence="11">
    <location>
        <begin position="354"/>
        <end position="397"/>
    </location>
</feature>
<evidence type="ECO:0000256" key="9">
    <source>
        <dbReference type="NCBIfam" id="TIGR00065"/>
    </source>
</evidence>